<feature type="region of interest" description="Disordered" evidence="2">
    <location>
        <begin position="143"/>
        <end position="219"/>
    </location>
</feature>
<keyword evidence="4" id="KW-1185">Reference proteome</keyword>
<evidence type="ECO:0000313" key="3">
    <source>
        <dbReference type="EMBL" id="CAH2247357.1"/>
    </source>
</evidence>
<dbReference type="InterPro" id="IPR038799">
    <property type="entry name" value="LEKR1"/>
</dbReference>
<evidence type="ECO:0000256" key="2">
    <source>
        <dbReference type="SAM" id="MobiDB-lite"/>
    </source>
</evidence>
<feature type="coiled-coil region" evidence="1">
    <location>
        <begin position="9"/>
        <end position="135"/>
    </location>
</feature>
<proteinExistence type="predicted"/>
<sequence length="235" mass="26841">IPSLISKACDELNKDIQLLENKLKETQTRLTDKDHTKENEISNLKNIITDLEHRLKREQNNNNTILKEMRKDCFTKSEVLKEVTQQVEELKRHLDSAMQENLFLKETVRLECEERFELTEALTQAREQLLELKQANGSFLSSSLSSQRSFTAERPKLTQRTSNMDHKHPQSLSSNKGSRLVSLPGNSLVSNKHLQSSSSSLPSLPSPYPKKERAFSLTDAKPKLTAVLRSQSTQQ</sequence>
<reference evidence="3" key="1">
    <citation type="submission" date="2022-03" db="EMBL/GenBank/DDBJ databases">
        <authorList>
            <person name="Alioto T."/>
            <person name="Alioto T."/>
            <person name="Gomez Garrido J."/>
        </authorList>
    </citation>
    <scope>NUCLEOTIDE SEQUENCE</scope>
</reference>
<gene>
    <name evidence="3" type="ORF">PECUL_23A062534</name>
</gene>
<dbReference type="PANTHER" id="PTHR34251:SF1">
    <property type="entry name" value="LEUCINE, GLUTAMATE AND LYSINE RICH 1"/>
    <property type="match status" value="1"/>
</dbReference>
<dbReference type="PANTHER" id="PTHR34251">
    <property type="entry name" value="LEUCINE-, GLUTAMATE- AND LYSINE-RICH PROTEIN 1"/>
    <property type="match status" value="1"/>
</dbReference>
<dbReference type="AlphaFoldDB" id="A0AAD1RBA3"/>
<feature type="non-terminal residue" evidence="3">
    <location>
        <position position="1"/>
    </location>
</feature>
<evidence type="ECO:0000256" key="1">
    <source>
        <dbReference type="SAM" id="Coils"/>
    </source>
</evidence>
<feature type="compositionally biased region" description="Low complexity" evidence="2">
    <location>
        <begin position="187"/>
        <end position="203"/>
    </location>
</feature>
<organism evidence="3 4">
    <name type="scientific">Pelobates cultripes</name>
    <name type="common">Western spadefoot toad</name>
    <dbReference type="NCBI Taxonomy" id="61616"/>
    <lineage>
        <taxon>Eukaryota</taxon>
        <taxon>Metazoa</taxon>
        <taxon>Chordata</taxon>
        <taxon>Craniata</taxon>
        <taxon>Vertebrata</taxon>
        <taxon>Euteleostomi</taxon>
        <taxon>Amphibia</taxon>
        <taxon>Batrachia</taxon>
        <taxon>Anura</taxon>
        <taxon>Pelobatoidea</taxon>
        <taxon>Pelobatidae</taxon>
        <taxon>Pelobates</taxon>
    </lineage>
</organism>
<name>A0AAD1RBA3_PELCU</name>
<protein>
    <submittedName>
        <fullName evidence="3">Uncharacterized protein</fullName>
    </submittedName>
</protein>
<keyword evidence="1" id="KW-0175">Coiled coil</keyword>
<dbReference type="Proteomes" id="UP001295444">
    <property type="component" value="Chromosome 02"/>
</dbReference>
<evidence type="ECO:0000313" key="4">
    <source>
        <dbReference type="Proteomes" id="UP001295444"/>
    </source>
</evidence>
<accession>A0AAD1RBA3</accession>
<dbReference type="EMBL" id="OW240913">
    <property type="protein sequence ID" value="CAH2247357.1"/>
    <property type="molecule type" value="Genomic_DNA"/>
</dbReference>